<accession>A0A023BXF5</accession>
<evidence type="ECO:0000313" key="10">
    <source>
        <dbReference type="Proteomes" id="UP000023541"/>
    </source>
</evidence>
<feature type="domain" description="Galactokinase N-terminal" evidence="8">
    <location>
        <begin position="6"/>
        <end position="43"/>
    </location>
</feature>
<dbReference type="PANTHER" id="PTHR10457">
    <property type="entry name" value="MEVALONATE KINASE/GALACTOKINASE"/>
    <property type="match status" value="1"/>
</dbReference>
<dbReference type="Pfam" id="PF08544">
    <property type="entry name" value="GHMP_kinases_C"/>
    <property type="match status" value="1"/>
</dbReference>
<sequence length="366" mass="40471">MILKKINRKNKLISFAPGRTCLFGDHQDYLGLPVIACAINRHIKLTAIKNEEKIFNINTPDIGKKRSINIYDKISFVEKGDHLLSALKVLRRYGCIPNIGYDITISGNLPINAGTSSSSAVVVSWVQFLLEAFGANHKITPEFISQIAYEAEVLEHGNPGGKMDQYSIGLGNIMYLETGKSNSYELFDCSIPGLIIGESGIPKETIGVLNELKENAWQAIHTLAMCYENFDIEKIKKKDIKKLSLHLPDRLEPFFYAAVLNHDITQKALLEFKKDHLDIKKIGILMNKHHTILRDVLKITLPKIDRMIEGALQAGAYGAKIVGSGKGGSIVTIAPEGKEQQVIDEIIKAGGKNAYPVKVDPGARIL</sequence>
<dbReference type="eggNOG" id="COG0153">
    <property type="taxonomic scope" value="Bacteria"/>
</dbReference>
<feature type="domain" description="GHMP kinase C-terminal" evidence="7">
    <location>
        <begin position="277"/>
        <end position="349"/>
    </location>
</feature>
<dbReference type="EMBL" id="AQRA01000003">
    <property type="protein sequence ID" value="EZH74619.1"/>
    <property type="molecule type" value="Genomic_DNA"/>
</dbReference>
<dbReference type="InterPro" id="IPR006204">
    <property type="entry name" value="GHMP_kinase_N_dom"/>
</dbReference>
<dbReference type="PRINTS" id="PR00959">
    <property type="entry name" value="MEVGALKINASE"/>
</dbReference>
<dbReference type="InterPro" id="IPR019539">
    <property type="entry name" value="GalKase_N"/>
</dbReference>
<dbReference type="InterPro" id="IPR000705">
    <property type="entry name" value="Galactokinase"/>
</dbReference>
<dbReference type="AlphaFoldDB" id="A0A023BXF5"/>
<keyword evidence="3 9" id="KW-0808">Transferase</keyword>
<evidence type="ECO:0000259" key="7">
    <source>
        <dbReference type="Pfam" id="PF08544"/>
    </source>
</evidence>
<keyword evidence="5" id="KW-0119">Carbohydrate metabolism</keyword>
<dbReference type="GO" id="GO:0004335">
    <property type="term" value="F:galactokinase activity"/>
    <property type="evidence" value="ECO:0007669"/>
    <property type="project" value="InterPro"/>
</dbReference>
<comment type="caution">
    <text evidence="9">The sequence shown here is derived from an EMBL/GenBank/DDBJ whole genome shotgun (WGS) entry which is preliminary data.</text>
</comment>
<organism evidence="9 10">
    <name type="scientific">Aquimarina atlantica</name>
    <dbReference type="NCBI Taxonomy" id="1317122"/>
    <lineage>
        <taxon>Bacteria</taxon>
        <taxon>Pseudomonadati</taxon>
        <taxon>Bacteroidota</taxon>
        <taxon>Flavobacteriia</taxon>
        <taxon>Flavobacteriales</taxon>
        <taxon>Flavobacteriaceae</taxon>
        <taxon>Aquimarina</taxon>
    </lineage>
</organism>
<dbReference type="InterPro" id="IPR036554">
    <property type="entry name" value="GHMP_kinase_C_sf"/>
</dbReference>
<dbReference type="InterPro" id="IPR020568">
    <property type="entry name" value="Ribosomal_Su5_D2-typ_SF"/>
</dbReference>
<keyword evidence="2" id="KW-0547">Nucleotide-binding</keyword>
<dbReference type="GO" id="GO:0005524">
    <property type="term" value="F:ATP binding"/>
    <property type="evidence" value="ECO:0007669"/>
    <property type="project" value="UniProtKB-KW"/>
</dbReference>
<dbReference type="Pfam" id="PF10509">
    <property type="entry name" value="GalKase_gal_bdg"/>
    <property type="match status" value="1"/>
</dbReference>
<dbReference type="InterPro" id="IPR013750">
    <property type="entry name" value="GHMP_kinase_C_dom"/>
</dbReference>
<gene>
    <name evidence="9" type="ORF">ATO12_12700</name>
</gene>
<dbReference type="PANTHER" id="PTHR10457:SF7">
    <property type="entry name" value="GALACTOKINASE-RELATED"/>
    <property type="match status" value="1"/>
</dbReference>
<dbReference type="PRINTS" id="PR00473">
    <property type="entry name" value="GALCTOKINASE"/>
</dbReference>
<evidence type="ECO:0000313" key="9">
    <source>
        <dbReference type="EMBL" id="EZH74619.1"/>
    </source>
</evidence>
<dbReference type="STRING" id="1317122.ATO12_12700"/>
<dbReference type="GO" id="GO:0005829">
    <property type="term" value="C:cytosol"/>
    <property type="evidence" value="ECO:0007669"/>
    <property type="project" value="TreeGrafter"/>
</dbReference>
<keyword evidence="4" id="KW-0067">ATP-binding</keyword>
<name>A0A023BXF5_9FLAO</name>
<dbReference type="GO" id="GO:0006012">
    <property type="term" value="P:galactose metabolic process"/>
    <property type="evidence" value="ECO:0007669"/>
    <property type="project" value="UniProtKB-KW"/>
</dbReference>
<comment type="similarity">
    <text evidence="1">Belongs to the GHMP kinase family. GalK subfamily.</text>
</comment>
<keyword evidence="5" id="KW-0299">Galactose metabolism</keyword>
<evidence type="ECO:0000256" key="5">
    <source>
        <dbReference type="ARBA" id="ARBA00023144"/>
    </source>
</evidence>
<keyword evidence="3 9" id="KW-0418">Kinase</keyword>
<dbReference type="SUPFAM" id="SSF54211">
    <property type="entry name" value="Ribosomal protein S5 domain 2-like"/>
    <property type="match status" value="1"/>
</dbReference>
<reference evidence="9 10" key="1">
    <citation type="submission" date="2014-04" db="EMBL/GenBank/DDBJ databases">
        <title>Aquimarina sp. 22II-S11-z7 Genome Sequencing.</title>
        <authorList>
            <person name="Lai Q."/>
        </authorList>
    </citation>
    <scope>NUCLEOTIDE SEQUENCE [LARGE SCALE GENOMIC DNA]</scope>
    <source>
        <strain evidence="9 10">22II-S11-z7</strain>
    </source>
</reference>
<dbReference type="Pfam" id="PF00288">
    <property type="entry name" value="GHMP_kinases_N"/>
    <property type="match status" value="1"/>
</dbReference>
<protein>
    <submittedName>
        <fullName evidence="9">Galactokinase</fullName>
    </submittedName>
</protein>
<feature type="domain" description="GHMP kinase N-terminal" evidence="6">
    <location>
        <begin position="84"/>
        <end position="171"/>
    </location>
</feature>
<dbReference type="SUPFAM" id="SSF55060">
    <property type="entry name" value="GHMP Kinase, C-terminal domain"/>
    <property type="match status" value="1"/>
</dbReference>
<dbReference type="InterPro" id="IPR014721">
    <property type="entry name" value="Ribsml_uS5_D2-typ_fold_subgr"/>
</dbReference>
<dbReference type="OrthoDB" id="1411003at2"/>
<dbReference type="Gene3D" id="3.30.70.890">
    <property type="entry name" value="GHMP kinase, C-terminal domain"/>
    <property type="match status" value="1"/>
</dbReference>
<dbReference type="Proteomes" id="UP000023541">
    <property type="component" value="Unassembled WGS sequence"/>
</dbReference>
<evidence type="ECO:0000259" key="6">
    <source>
        <dbReference type="Pfam" id="PF00288"/>
    </source>
</evidence>
<evidence type="ECO:0000256" key="4">
    <source>
        <dbReference type="ARBA" id="ARBA00022840"/>
    </source>
</evidence>
<keyword evidence="10" id="KW-1185">Reference proteome</keyword>
<evidence type="ECO:0000256" key="2">
    <source>
        <dbReference type="ARBA" id="ARBA00022741"/>
    </source>
</evidence>
<evidence type="ECO:0000259" key="8">
    <source>
        <dbReference type="Pfam" id="PF10509"/>
    </source>
</evidence>
<evidence type="ECO:0000256" key="3">
    <source>
        <dbReference type="ARBA" id="ARBA00022777"/>
    </source>
</evidence>
<dbReference type="Gene3D" id="3.30.230.10">
    <property type="match status" value="1"/>
</dbReference>
<dbReference type="InterPro" id="IPR006206">
    <property type="entry name" value="Mevalonate/galactokinase"/>
</dbReference>
<evidence type="ECO:0000256" key="1">
    <source>
        <dbReference type="ARBA" id="ARBA00006566"/>
    </source>
</evidence>
<proteinExistence type="inferred from homology"/>
<dbReference type="PIRSF" id="PIRSF000530">
    <property type="entry name" value="Galactokinase"/>
    <property type="match status" value="1"/>
</dbReference>